<evidence type="ECO:0008006" key="4">
    <source>
        <dbReference type="Google" id="ProtNLM"/>
    </source>
</evidence>
<reference evidence="3" key="1">
    <citation type="submission" date="2016-10" db="EMBL/GenBank/DDBJ databases">
        <authorList>
            <person name="Varghese N."/>
            <person name="Submissions S."/>
        </authorList>
    </citation>
    <scope>NUCLEOTIDE SEQUENCE [LARGE SCALE GENOMIC DNA]</scope>
    <source>
        <strain evidence="3">IBRC-M 10403</strain>
    </source>
</reference>
<keyword evidence="1" id="KW-0812">Transmembrane</keyword>
<dbReference type="Proteomes" id="UP000199501">
    <property type="component" value="Unassembled WGS sequence"/>
</dbReference>
<dbReference type="InterPro" id="IPR024244">
    <property type="entry name" value="DUF2537"/>
</dbReference>
<feature type="transmembrane region" description="Helical" evidence="1">
    <location>
        <begin position="175"/>
        <end position="198"/>
    </location>
</feature>
<gene>
    <name evidence="2" type="ORF">SAMN05216174_109139</name>
</gene>
<feature type="transmembrane region" description="Helical" evidence="1">
    <location>
        <begin position="122"/>
        <end position="142"/>
    </location>
</feature>
<dbReference type="OrthoDB" id="3573230at2"/>
<evidence type="ECO:0000313" key="2">
    <source>
        <dbReference type="EMBL" id="SDD28286.1"/>
    </source>
</evidence>
<dbReference type="EMBL" id="FMZZ01000009">
    <property type="protein sequence ID" value="SDD28286.1"/>
    <property type="molecule type" value="Genomic_DNA"/>
</dbReference>
<keyword evidence="3" id="KW-1185">Reference proteome</keyword>
<name>A0A1G6TID4_9PSEU</name>
<accession>A0A1G6TID4</accession>
<protein>
    <recommendedName>
        <fullName evidence="4">DUF2537 domain-containing protein</fullName>
    </recommendedName>
</protein>
<sequence length="200" mass="20753">MELRAKDERAVLIGDGDDGAGTREVDPDSLALGGDLSADLHEWARVVSAVRRGGSEEAGSAAHVVSRRGRQLATRVASAMGAPISYMDPLSGEVSVVEPPAAVAEPEREAVPAEPTPWGTGLLISAFTTVLVLAAVLTLAVTLYQTNPLLAIGSNLVVSAGLLPSVWLAREAPTWRWVAVGVAAGIALGWLALPFIIFGQ</sequence>
<evidence type="ECO:0000313" key="3">
    <source>
        <dbReference type="Proteomes" id="UP000199501"/>
    </source>
</evidence>
<dbReference type="STRING" id="1271860.SAMN05216174_109139"/>
<dbReference type="AlphaFoldDB" id="A0A1G6TID4"/>
<dbReference type="RefSeq" id="WP_091452810.1">
    <property type="nucleotide sequence ID" value="NZ_FMZZ01000009.1"/>
</dbReference>
<keyword evidence="1" id="KW-0472">Membrane</keyword>
<dbReference type="Pfam" id="PF10801">
    <property type="entry name" value="DUF2537"/>
    <property type="match status" value="1"/>
</dbReference>
<proteinExistence type="predicted"/>
<feature type="transmembrane region" description="Helical" evidence="1">
    <location>
        <begin position="149"/>
        <end position="169"/>
    </location>
</feature>
<evidence type="ECO:0000256" key="1">
    <source>
        <dbReference type="SAM" id="Phobius"/>
    </source>
</evidence>
<organism evidence="2 3">
    <name type="scientific">Actinokineospora iranica</name>
    <dbReference type="NCBI Taxonomy" id="1271860"/>
    <lineage>
        <taxon>Bacteria</taxon>
        <taxon>Bacillati</taxon>
        <taxon>Actinomycetota</taxon>
        <taxon>Actinomycetes</taxon>
        <taxon>Pseudonocardiales</taxon>
        <taxon>Pseudonocardiaceae</taxon>
        <taxon>Actinokineospora</taxon>
    </lineage>
</organism>
<keyword evidence="1" id="KW-1133">Transmembrane helix</keyword>